<dbReference type="GeneID" id="301341296"/>
<dbReference type="InterPro" id="IPR009097">
    <property type="entry name" value="Cyclic_Pdiesterase"/>
</dbReference>
<dbReference type="NCBIfam" id="TIGR02258">
    <property type="entry name" value="2_5_ligase"/>
    <property type="match status" value="1"/>
</dbReference>
<dbReference type="AlphaFoldDB" id="A0AA50KCF4"/>
<dbReference type="PANTHER" id="PTHR35561:SF1">
    <property type="entry name" value="RNA 2',3'-CYCLIC PHOSPHODIESTERASE"/>
    <property type="match status" value="1"/>
</dbReference>
<dbReference type="Gene3D" id="3.90.1140.10">
    <property type="entry name" value="Cyclic phosphodiesterase"/>
    <property type="match status" value="1"/>
</dbReference>
<comment type="caution">
    <text evidence="2">Lacks conserved residue(s) required for the propagation of feature annotation.</text>
</comment>
<evidence type="ECO:0000313" key="3">
    <source>
        <dbReference type="EMBL" id="WMB72462.1"/>
    </source>
</evidence>
<name>A0AA50KCF4_9GAMM</name>
<organism evidence="3">
    <name type="scientific">Shewanella oncorhynchi</name>
    <dbReference type="NCBI Taxonomy" id="2726434"/>
    <lineage>
        <taxon>Bacteria</taxon>
        <taxon>Pseudomonadati</taxon>
        <taxon>Pseudomonadota</taxon>
        <taxon>Gammaproteobacteria</taxon>
        <taxon>Alteromonadales</taxon>
        <taxon>Shewanellaceae</taxon>
        <taxon>Shewanella</taxon>
    </lineage>
</organism>
<dbReference type="HAMAP" id="MF_01940">
    <property type="entry name" value="RNA_CPDase"/>
    <property type="match status" value="1"/>
</dbReference>
<accession>A0AA50KCF4</accession>
<feature type="active site" description="Proton donor" evidence="2">
    <location>
        <position position="43"/>
    </location>
</feature>
<dbReference type="GO" id="GO:0004113">
    <property type="term" value="F:2',3'-cyclic-nucleotide 3'-phosphodiesterase activity"/>
    <property type="evidence" value="ECO:0007669"/>
    <property type="project" value="InterPro"/>
</dbReference>
<evidence type="ECO:0000256" key="1">
    <source>
        <dbReference type="ARBA" id="ARBA00022801"/>
    </source>
</evidence>
<feature type="short sequence motif" description="HXTX 1" evidence="2">
    <location>
        <begin position="43"/>
        <end position="46"/>
    </location>
</feature>
<comment type="function">
    <text evidence="2">Hydrolyzes RNA 2',3'-cyclic phosphodiester to an RNA 2'-phosphomonoester.</text>
</comment>
<dbReference type="EC" id="3.1.4.58" evidence="2"/>
<dbReference type="GO" id="GO:0008664">
    <property type="term" value="F:RNA 2',3'-cyclic 3'-phosphodiesterase activity"/>
    <property type="evidence" value="ECO:0007669"/>
    <property type="project" value="UniProtKB-EC"/>
</dbReference>
<dbReference type="Proteomes" id="UP001236800">
    <property type="component" value="Chromosome"/>
</dbReference>
<dbReference type="PANTHER" id="PTHR35561">
    <property type="entry name" value="RNA 2',3'-CYCLIC PHOSPHODIESTERASE"/>
    <property type="match status" value="1"/>
</dbReference>
<dbReference type="EMBL" id="CP132914">
    <property type="protein sequence ID" value="WMB72462.1"/>
    <property type="molecule type" value="Genomic_DNA"/>
</dbReference>
<comment type="catalytic activity">
    <reaction evidence="2">
        <text>a 3'-end 2',3'-cyclophospho-ribonucleotide-RNA + H2O = a 3'-end 2'-phospho-ribonucleotide-RNA + H(+)</text>
        <dbReference type="Rhea" id="RHEA:11828"/>
        <dbReference type="Rhea" id="RHEA-COMP:10464"/>
        <dbReference type="Rhea" id="RHEA-COMP:17353"/>
        <dbReference type="ChEBI" id="CHEBI:15377"/>
        <dbReference type="ChEBI" id="CHEBI:15378"/>
        <dbReference type="ChEBI" id="CHEBI:83064"/>
        <dbReference type="ChEBI" id="CHEBI:173113"/>
        <dbReference type="EC" id="3.1.4.58"/>
    </reaction>
</comment>
<evidence type="ECO:0000256" key="2">
    <source>
        <dbReference type="HAMAP-Rule" id="MF_01940"/>
    </source>
</evidence>
<sequence>MQQRLFLGFAPTDSQRVYLSELQQLLICHLNPEAKAVSVSNLHLTLCFMGQANNEQKIALLDAVDRLVKPRFSVRLNQLDVWPNAQVCCLKGDDIEPPLAQFAKQTQEIADRLQLHRNEHNFCPHISLFRKAKQWTLDESALLQLKGMNTLTLTPDNLHLYHSKSTSTGVEYHILDSWALGEP</sequence>
<keyword evidence="1 2" id="KW-0378">Hydrolase</keyword>
<gene>
    <name evidence="3" type="primary">thpR</name>
    <name evidence="3" type="ORF">RA178_18895</name>
</gene>
<feature type="active site" description="Proton acceptor" evidence="2">
    <location>
        <position position="125"/>
    </location>
</feature>
<reference evidence="3" key="1">
    <citation type="submission" date="2023-08" db="EMBL/GenBank/DDBJ databases">
        <title>Complete genome sequence of Shewanella oncorhynchi Z-P2, a siderophore putrebactin-producing bacterium.</title>
        <authorList>
            <person name="Zhang Y."/>
        </authorList>
    </citation>
    <scope>NUCLEOTIDE SEQUENCE</scope>
    <source>
        <strain evidence="3">Z-P2</strain>
    </source>
</reference>
<dbReference type="RefSeq" id="WP_306683341.1">
    <property type="nucleotide sequence ID" value="NZ_CP132914.1"/>
</dbReference>
<comment type="similarity">
    <text evidence="2">Belongs to the 2H phosphoesterase superfamily. ThpR family.</text>
</comment>
<proteinExistence type="inferred from homology"/>
<dbReference type="KEGG" id="sog:RA178_18895"/>
<dbReference type="SUPFAM" id="SSF55144">
    <property type="entry name" value="LigT-like"/>
    <property type="match status" value="1"/>
</dbReference>
<protein>
    <recommendedName>
        <fullName evidence="2">RNA 2',3'-cyclic phosphodiesterase</fullName>
        <shortName evidence="2">RNA 2',3'-CPDase</shortName>
        <ecNumber evidence="2">3.1.4.58</ecNumber>
    </recommendedName>
</protein>
<dbReference type="InterPro" id="IPR004175">
    <property type="entry name" value="RNA_CPDase"/>
</dbReference>
<dbReference type="Pfam" id="PF13563">
    <property type="entry name" value="2_5_RNA_ligase2"/>
    <property type="match status" value="1"/>
</dbReference>